<dbReference type="Proteomes" id="UP000695007">
    <property type="component" value="Unplaced"/>
</dbReference>
<keyword evidence="2" id="KW-1185">Reference proteome</keyword>
<organism evidence="2 4">
    <name type="scientific">Ceratosolen solmsi marchali</name>
    <dbReference type="NCBI Taxonomy" id="326594"/>
    <lineage>
        <taxon>Eukaryota</taxon>
        <taxon>Metazoa</taxon>
        <taxon>Ecdysozoa</taxon>
        <taxon>Arthropoda</taxon>
        <taxon>Hexapoda</taxon>
        <taxon>Insecta</taxon>
        <taxon>Pterygota</taxon>
        <taxon>Neoptera</taxon>
        <taxon>Endopterygota</taxon>
        <taxon>Hymenoptera</taxon>
        <taxon>Apocrita</taxon>
        <taxon>Proctotrupomorpha</taxon>
        <taxon>Chalcidoidea</taxon>
        <taxon>Agaonidae</taxon>
        <taxon>Agaoninae</taxon>
        <taxon>Ceratosolen</taxon>
    </lineage>
</organism>
<feature type="domain" description="CBM21" evidence="1">
    <location>
        <begin position="161"/>
        <end position="277"/>
    </location>
</feature>
<dbReference type="GO" id="GO:0008157">
    <property type="term" value="F:protein phosphatase 1 binding"/>
    <property type="evidence" value="ECO:0007669"/>
    <property type="project" value="TreeGrafter"/>
</dbReference>
<proteinExistence type="predicted"/>
<dbReference type="GO" id="GO:0005979">
    <property type="term" value="P:regulation of glycogen biosynthetic process"/>
    <property type="evidence" value="ECO:0007669"/>
    <property type="project" value="TreeGrafter"/>
</dbReference>
<dbReference type="Pfam" id="PF03370">
    <property type="entry name" value="CBM_21"/>
    <property type="match status" value="1"/>
</dbReference>
<dbReference type="InterPro" id="IPR005036">
    <property type="entry name" value="CBM21_dom"/>
</dbReference>
<protein>
    <submittedName>
        <fullName evidence="3 4">Protein phosphatase 1 regulatory subunit 3C-like</fullName>
    </submittedName>
</protein>
<evidence type="ECO:0000313" key="4">
    <source>
        <dbReference type="RefSeq" id="XP_011497094.1"/>
    </source>
</evidence>
<dbReference type="GO" id="GO:0000164">
    <property type="term" value="C:protein phosphatase type 1 complex"/>
    <property type="evidence" value="ECO:0007669"/>
    <property type="project" value="TreeGrafter"/>
</dbReference>
<dbReference type="GO" id="GO:2001069">
    <property type="term" value="F:glycogen binding"/>
    <property type="evidence" value="ECO:0007669"/>
    <property type="project" value="TreeGrafter"/>
</dbReference>
<dbReference type="AlphaFoldDB" id="A0AAJ6YFH6"/>
<dbReference type="PANTHER" id="PTHR12307:SF48">
    <property type="entry name" value="PROTEIN PHOSPHATASE 1 REGULATORY SUBUNIT"/>
    <property type="match status" value="1"/>
</dbReference>
<sequence length="284" mass="32485">MCSIARPSELLLGHSPPVYGSLLYNSLMVTTPSINNRSVPPQIRPCLASTSIHLDDLIKNNDVICNKRNKKRVVFADDRGRPLTQVRIMSEPSNMPPLWTHVASLTRGDFLNNFDSRFTLSQQSLTTTFPSTELQCSTKSANINLWEPIFSQPASDYLAFRDKLEKESVSLENVIVRNSENNFIGTVKVKNFTYNKDVTIRMTIDNWKSYEDVSCVYIKQSNLITHTAMRNLYDTFHFRILLPINDGDVCQIEFCVHYVTDGSDFWDNNAGSNYVIKKNQDVRR</sequence>
<reference evidence="3 4" key="1">
    <citation type="submission" date="2025-04" db="UniProtKB">
        <authorList>
            <consortium name="RefSeq"/>
        </authorList>
    </citation>
    <scope>IDENTIFICATION</scope>
</reference>
<dbReference type="PANTHER" id="PTHR12307">
    <property type="entry name" value="PROTEIN PHOSPHATASE 1 REGULATORY SUBUNIT"/>
    <property type="match status" value="1"/>
</dbReference>
<dbReference type="KEGG" id="csol:105361569"/>
<dbReference type="InterPro" id="IPR038175">
    <property type="entry name" value="CBM21_dom_sf"/>
</dbReference>
<evidence type="ECO:0000313" key="2">
    <source>
        <dbReference type="Proteomes" id="UP000695007"/>
    </source>
</evidence>
<gene>
    <name evidence="3 4" type="primary">LOC105361569</name>
</gene>
<accession>A0AAJ6YFH6</accession>
<dbReference type="RefSeq" id="XP_011497094.1">
    <property type="nucleotide sequence ID" value="XM_011498792.1"/>
</dbReference>
<dbReference type="RefSeq" id="XP_011497093.1">
    <property type="nucleotide sequence ID" value="XM_011498791.1"/>
</dbReference>
<evidence type="ECO:0000313" key="3">
    <source>
        <dbReference type="RefSeq" id="XP_011497093.1"/>
    </source>
</evidence>
<name>A0AAJ6YFH6_9HYME</name>
<dbReference type="GeneID" id="105361569"/>
<dbReference type="InterPro" id="IPR050782">
    <property type="entry name" value="PP1_regulatory_subunit_3"/>
</dbReference>
<evidence type="ECO:0000259" key="1">
    <source>
        <dbReference type="PROSITE" id="PS51159"/>
    </source>
</evidence>
<dbReference type="PROSITE" id="PS51159">
    <property type="entry name" value="CBM21"/>
    <property type="match status" value="1"/>
</dbReference>
<dbReference type="Gene3D" id="2.60.40.2440">
    <property type="entry name" value="Carbohydrate binding type-21 domain"/>
    <property type="match status" value="1"/>
</dbReference>